<reference evidence="7" key="1">
    <citation type="submission" date="2025-08" db="UniProtKB">
        <authorList>
            <consortium name="RefSeq"/>
        </authorList>
    </citation>
    <scope>IDENTIFICATION</scope>
</reference>
<dbReference type="Gene3D" id="3.40.50.300">
    <property type="entry name" value="P-loop containing nucleotide triphosphate hydrolases"/>
    <property type="match status" value="1"/>
</dbReference>
<protein>
    <submittedName>
        <fullName evidence="7">Uncharacterized protein LOC104612510 isoform X2</fullName>
    </submittedName>
</protein>
<evidence type="ECO:0000256" key="2">
    <source>
        <dbReference type="ARBA" id="ARBA00022801"/>
    </source>
</evidence>
<dbReference type="InterPro" id="IPR027417">
    <property type="entry name" value="P-loop_NTPase"/>
</dbReference>
<dbReference type="GO" id="GO:0004386">
    <property type="term" value="F:helicase activity"/>
    <property type="evidence" value="ECO:0007669"/>
    <property type="project" value="UniProtKB-KW"/>
</dbReference>
<evidence type="ECO:0000256" key="4">
    <source>
        <dbReference type="ARBA" id="ARBA00022840"/>
    </source>
</evidence>
<dbReference type="SUPFAM" id="SSF52540">
    <property type="entry name" value="P-loop containing nucleoside triphosphate hydrolases"/>
    <property type="match status" value="1"/>
</dbReference>
<dbReference type="OrthoDB" id="1902637at2759"/>
<dbReference type="AlphaFoldDB" id="A0A1U8QBB7"/>
<keyword evidence="4" id="KW-0067">ATP-binding</keyword>
<dbReference type="PANTHER" id="PTHR47960">
    <property type="entry name" value="DEAD-BOX ATP-DEPENDENT RNA HELICASE 50"/>
    <property type="match status" value="1"/>
</dbReference>
<sequence>MVKGDDAIRRKKNKENRKRMRKESSAVSARVAAIIAAKKRRKSGKRRICEGMCFSLPTPDDPFNDGHESTSFNRKKTKKSDPLQRGTGVSRSDNGAMPKKDVSSRNPRKVEKREDQKEKAANQKNEQIKLLASNSVKGQRISISLGKTKSQLFGNSEVCGQQRGPHGNSESPSKFFVLCLNAIQSALQHASAFNCDIGRPLIANIWGAEYWKCYSVGLDIMETTGACSIEQIAWMVSTAADTIARKEKEGLSIASPFLLFLVQSQEKAMKIRSVCKPLKALGIHTVSLHPGASLEHQIHGLKSCEPEFLVSTPERLLELVSLKAIDLSGVSLMGVEVLEKMPRSKLYFQPRKVLFVVGTDNKAQVWLTTLRAKGYSISNESSSDGSQADNSEKSMVVSVSVKEHVGSMDIEDFEVAIIVDFLPSIDGYTEILTRMARHSVNGVLHSLLCEEDAPVVKPLIEILEQCGQAVPEALRNMYDSTPMLDH</sequence>
<dbReference type="RefSeq" id="XP_019055847.1">
    <property type="nucleotide sequence ID" value="XM_019200302.1"/>
</dbReference>
<proteinExistence type="predicted"/>
<dbReference type="Proteomes" id="UP000189703">
    <property type="component" value="Unplaced"/>
</dbReference>
<keyword evidence="6" id="KW-1185">Reference proteome</keyword>
<keyword evidence="3" id="KW-0347">Helicase</keyword>
<feature type="region of interest" description="Disordered" evidence="5">
    <location>
        <begin position="1"/>
        <end position="129"/>
    </location>
</feature>
<dbReference type="GO" id="GO:0005524">
    <property type="term" value="F:ATP binding"/>
    <property type="evidence" value="ECO:0007669"/>
    <property type="project" value="UniProtKB-KW"/>
</dbReference>
<evidence type="ECO:0000256" key="5">
    <source>
        <dbReference type="SAM" id="MobiDB-lite"/>
    </source>
</evidence>
<keyword evidence="1" id="KW-0547">Nucleotide-binding</keyword>
<name>A0A1U8QBB7_NELNU</name>
<evidence type="ECO:0000313" key="7">
    <source>
        <dbReference type="RefSeq" id="XP_019055847.1"/>
    </source>
</evidence>
<dbReference type="GeneID" id="104612510"/>
<evidence type="ECO:0000313" key="6">
    <source>
        <dbReference type="Proteomes" id="UP000189703"/>
    </source>
</evidence>
<evidence type="ECO:0000256" key="1">
    <source>
        <dbReference type="ARBA" id="ARBA00022741"/>
    </source>
</evidence>
<evidence type="ECO:0000256" key="3">
    <source>
        <dbReference type="ARBA" id="ARBA00022806"/>
    </source>
</evidence>
<feature type="compositionally biased region" description="Basic and acidic residues" evidence="5">
    <location>
        <begin position="98"/>
        <end position="121"/>
    </location>
</feature>
<gene>
    <name evidence="7" type="primary">LOC104612510</name>
</gene>
<accession>A0A1U8QBB7</accession>
<feature type="compositionally biased region" description="Basic residues" evidence="5">
    <location>
        <begin position="37"/>
        <end position="46"/>
    </location>
</feature>
<feature type="compositionally biased region" description="Low complexity" evidence="5">
    <location>
        <begin position="25"/>
        <end position="36"/>
    </location>
</feature>
<dbReference type="GO" id="GO:0016787">
    <property type="term" value="F:hydrolase activity"/>
    <property type="evidence" value="ECO:0007669"/>
    <property type="project" value="UniProtKB-KW"/>
</dbReference>
<keyword evidence="2" id="KW-0378">Hydrolase</keyword>
<organism evidence="6 7">
    <name type="scientific">Nelumbo nucifera</name>
    <name type="common">Sacred lotus</name>
    <dbReference type="NCBI Taxonomy" id="4432"/>
    <lineage>
        <taxon>Eukaryota</taxon>
        <taxon>Viridiplantae</taxon>
        <taxon>Streptophyta</taxon>
        <taxon>Embryophyta</taxon>
        <taxon>Tracheophyta</taxon>
        <taxon>Spermatophyta</taxon>
        <taxon>Magnoliopsida</taxon>
        <taxon>Proteales</taxon>
        <taxon>Nelumbonaceae</taxon>
        <taxon>Nelumbo</taxon>
    </lineage>
</organism>
<feature type="compositionally biased region" description="Basic residues" evidence="5">
    <location>
        <begin position="9"/>
        <end position="21"/>
    </location>
</feature>